<dbReference type="AlphaFoldDB" id="A0A9W9N910"/>
<protein>
    <recommendedName>
        <fullName evidence="2">Luciferase domain-containing protein</fullName>
    </recommendedName>
</protein>
<accession>A0A9W9N910</accession>
<reference evidence="3" key="1">
    <citation type="submission" date="2022-12" db="EMBL/GenBank/DDBJ databases">
        <authorList>
            <person name="Petersen C."/>
        </authorList>
    </citation>
    <scope>NUCLEOTIDE SEQUENCE</scope>
    <source>
        <strain evidence="3">IBT 15544</strain>
    </source>
</reference>
<keyword evidence="1" id="KW-1133">Transmembrane helix</keyword>
<keyword evidence="1" id="KW-0472">Membrane</keyword>
<sequence>MAESITNALSKVRLPADRLTLVFTTAAVLGSALVLPTIYRDYCTFRDYGPGGIPNNVIGWLTVRALFQPFKREMFTTEEYVKRVEAAEGHGKGDDGYLTLSPEQLASRSVTDRPVVGPHVVPQRQLTQIPDDDIMDKFCAAFSSFELRNHHLVKLQQSNQEEYSDALFLADHLPATDLAMTMKGEIAHLHSGNDHSVHVVCAPADCKKIIEAGWGQRHGFSGTSAMTFLSLGTLPDIPSEYIMIYAPRTEAEIQTVMDIVAAGVKFMTGCEDVR</sequence>
<dbReference type="Proteomes" id="UP001150904">
    <property type="component" value="Unassembled WGS sequence"/>
</dbReference>
<dbReference type="InterPro" id="IPR040841">
    <property type="entry name" value="Luciferase_dom"/>
</dbReference>
<dbReference type="RefSeq" id="XP_058311242.1">
    <property type="nucleotide sequence ID" value="XM_058448898.1"/>
</dbReference>
<dbReference type="PANTHER" id="PTHR38695">
    <property type="entry name" value="AMINO ACID PERMEASE_ SLC12A DOMAIN-CONTAINING PROTEIN"/>
    <property type="match status" value="1"/>
</dbReference>
<evidence type="ECO:0000313" key="3">
    <source>
        <dbReference type="EMBL" id="KAJ5215429.1"/>
    </source>
</evidence>
<feature type="domain" description="Luciferase" evidence="2">
    <location>
        <begin position="184"/>
        <end position="262"/>
    </location>
</feature>
<gene>
    <name evidence="3" type="ORF">N7498_001836</name>
</gene>
<dbReference type="Pfam" id="PF17648">
    <property type="entry name" value="Luciferase"/>
    <property type="match status" value="1"/>
</dbReference>
<reference evidence="3" key="2">
    <citation type="journal article" date="2023" name="IMA Fungus">
        <title>Comparative genomic study of the Penicillium genus elucidates a diverse pangenome and 15 lateral gene transfer events.</title>
        <authorList>
            <person name="Petersen C."/>
            <person name="Sorensen T."/>
            <person name="Nielsen M.R."/>
            <person name="Sondergaard T.E."/>
            <person name="Sorensen J.L."/>
            <person name="Fitzpatrick D.A."/>
            <person name="Frisvad J.C."/>
            <person name="Nielsen K.L."/>
        </authorList>
    </citation>
    <scope>NUCLEOTIDE SEQUENCE</scope>
    <source>
        <strain evidence="3">IBT 15544</strain>
    </source>
</reference>
<evidence type="ECO:0000256" key="1">
    <source>
        <dbReference type="SAM" id="Phobius"/>
    </source>
</evidence>
<evidence type="ECO:0000313" key="4">
    <source>
        <dbReference type="Proteomes" id="UP001150904"/>
    </source>
</evidence>
<dbReference type="InterPro" id="IPR048273">
    <property type="entry name" value="Luciferase"/>
</dbReference>
<proteinExistence type="predicted"/>
<organism evidence="3 4">
    <name type="scientific">Penicillium cinerascens</name>
    <dbReference type="NCBI Taxonomy" id="70096"/>
    <lineage>
        <taxon>Eukaryota</taxon>
        <taxon>Fungi</taxon>
        <taxon>Dikarya</taxon>
        <taxon>Ascomycota</taxon>
        <taxon>Pezizomycotina</taxon>
        <taxon>Eurotiomycetes</taxon>
        <taxon>Eurotiomycetidae</taxon>
        <taxon>Eurotiales</taxon>
        <taxon>Aspergillaceae</taxon>
        <taxon>Penicillium</taxon>
    </lineage>
</organism>
<dbReference type="EMBL" id="JAPQKR010000005">
    <property type="protein sequence ID" value="KAJ5215429.1"/>
    <property type="molecule type" value="Genomic_DNA"/>
</dbReference>
<keyword evidence="4" id="KW-1185">Reference proteome</keyword>
<evidence type="ECO:0000259" key="2">
    <source>
        <dbReference type="Pfam" id="PF17648"/>
    </source>
</evidence>
<dbReference type="GeneID" id="83176199"/>
<keyword evidence="1" id="KW-0812">Transmembrane</keyword>
<name>A0A9W9N910_9EURO</name>
<feature type="transmembrane region" description="Helical" evidence="1">
    <location>
        <begin position="21"/>
        <end position="39"/>
    </location>
</feature>
<dbReference type="OrthoDB" id="5358398at2759"/>
<comment type="caution">
    <text evidence="3">The sequence shown here is derived from an EMBL/GenBank/DDBJ whole genome shotgun (WGS) entry which is preliminary data.</text>
</comment>
<dbReference type="PANTHER" id="PTHR38695:SF1">
    <property type="entry name" value="AMINO ACID PERMEASE_ SLC12A DOMAIN-CONTAINING PROTEIN"/>
    <property type="match status" value="1"/>
</dbReference>